<protein>
    <recommendedName>
        <fullName evidence="4">Malate dehydrogenase</fullName>
    </recommendedName>
</protein>
<evidence type="ECO:0000256" key="1">
    <source>
        <dbReference type="SAM" id="SignalP"/>
    </source>
</evidence>
<keyword evidence="3" id="KW-1185">Reference proteome</keyword>
<dbReference type="EMBL" id="JAULSN010000008">
    <property type="protein sequence ID" value="KAK3365632.1"/>
    <property type="molecule type" value="Genomic_DNA"/>
</dbReference>
<dbReference type="Pfam" id="PF11937">
    <property type="entry name" value="DUF3455"/>
    <property type="match status" value="1"/>
</dbReference>
<name>A0AAE0JX32_9PEZI</name>
<feature type="chain" id="PRO_5042005049" description="Malate dehydrogenase" evidence="1">
    <location>
        <begin position="19"/>
        <end position="247"/>
    </location>
</feature>
<evidence type="ECO:0000313" key="3">
    <source>
        <dbReference type="Proteomes" id="UP001287356"/>
    </source>
</evidence>
<proteinExistence type="predicted"/>
<comment type="caution">
    <text evidence="2">The sequence shown here is derived from an EMBL/GenBank/DDBJ whole genome shotgun (WGS) entry which is preliminary data.</text>
</comment>
<evidence type="ECO:0008006" key="4">
    <source>
        <dbReference type="Google" id="ProtNLM"/>
    </source>
</evidence>
<keyword evidence="1" id="KW-0732">Signal</keyword>
<dbReference type="PANTHER" id="PTHR35567:SF3">
    <property type="entry name" value="MALATE DEHYDROGENASE"/>
    <property type="match status" value="1"/>
</dbReference>
<feature type="signal peptide" evidence="1">
    <location>
        <begin position="1"/>
        <end position="18"/>
    </location>
</feature>
<sequence length="247" mass="25691">MVSATAFAFAALVAVTSALPAAPCATPTLPVNPSGTQLSAPDAGLVLKKIAIGHGIQNYTCTDSAPATIAAATGALAILYDVTSLFPGTLRTGLSNATWNDFPKNLLHGKPVPLNLINKNTGYGATASPFPRAADLTLGNIRASFLGHHYFDQFGSPTFELLTVNLKASLKKLEGFNAPATADKGILNTGAVQWLKLIDNGKGFNKGLTTVYRVVTAGGAAEACSKIGPGVVDSVPYTTYYWFYGPK</sequence>
<dbReference type="Proteomes" id="UP001287356">
    <property type="component" value="Unassembled WGS sequence"/>
</dbReference>
<reference evidence="2" key="2">
    <citation type="submission" date="2023-06" db="EMBL/GenBank/DDBJ databases">
        <authorList>
            <consortium name="Lawrence Berkeley National Laboratory"/>
            <person name="Haridas S."/>
            <person name="Hensen N."/>
            <person name="Bonometti L."/>
            <person name="Westerberg I."/>
            <person name="Brannstrom I.O."/>
            <person name="Guillou S."/>
            <person name="Cros-Aarteil S."/>
            <person name="Calhoun S."/>
            <person name="Kuo A."/>
            <person name="Mondo S."/>
            <person name="Pangilinan J."/>
            <person name="Riley R."/>
            <person name="Labutti K."/>
            <person name="Andreopoulos B."/>
            <person name="Lipzen A."/>
            <person name="Chen C."/>
            <person name="Yanf M."/>
            <person name="Daum C."/>
            <person name="Ng V."/>
            <person name="Clum A."/>
            <person name="Steindorff A."/>
            <person name="Ohm R."/>
            <person name="Martin F."/>
            <person name="Silar P."/>
            <person name="Natvig D."/>
            <person name="Lalanne C."/>
            <person name="Gautier V."/>
            <person name="Ament-Velasquez S.L."/>
            <person name="Kruys A."/>
            <person name="Hutchinson M.I."/>
            <person name="Powell A.J."/>
            <person name="Barry K."/>
            <person name="Miller A.N."/>
            <person name="Grigoriev I.V."/>
            <person name="Debuchy R."/>
            <person name="Gladieux P."/>
            <person name="Thoren M.H."/>
            <person name="Johannesson H."/>
        </authorList>
    </citation>
    <scope>NUCLEOTIDE SEQUENCE</scope>
    <source>
        <strain evidence="2">CBS 958.72</strain>
    </source>
</reference>
<reference evidence="2" key="1">
    <citation type="journal article" date="2023" name="Mol. Phylogenet. Evol.">
        <title>Genome-scale phylogeny and comparative genomics of the fungal order Sordariales.</title>
        <authorList>
            <person name="Hensen N."/>
            <person name="Bonometti L."/>
            <person name="Westerberg I."/>
            <person name="Brannstrom I.O."/>
            <person name="Guillou S."/>
            <person name="Cros-Aarteil S."/>
            <person name="Calhoun S."/>
            <person name="Haridas S."/>
            <person name="Kuo A."/>
            <person name="Mondo S."/>
            <person name="Pangilinan J."/>
            <person name="Riley R."/>
            <person name="LaButti K."/>
            <person name="Andreopoulos B."/>
            <person name="Lipzen A."/>
            <person name="Chen C."/>
            <person name="Yan M."/>
            <person name="Daum C."/>
            <person name="Ng V."/>
            <person name="Clum A."/>
            <person name="Steindorff A."/>
            <person name="Ohm R.A."/>
            <person name="Martin F."/>
            <person name="Silar P."/>
            <person name="Natvig D.O."/>
            <person name="Lalanne C."/>
            <person name="Gautier V."/>
            <person name="Ament-Velasquez S.L."/>
            <person name="Kruys A."/>
            <person name="Hutchinson M.I."/>
            <person name="Powell A.J."/>
            <person name="Barry K."/>
            <person name="Miller A.N."/>
            <person name="Grigoriev I.V."/>
            <person name="Debuchy R."/>
            <person name="Gladieux P."/>
            <person name="Hiltunen Thoren M."/>
            <person name="Johannesson H."/>
        </authorList>
    </citation>
    <scope>NUCLEOTIDE SEQUENCE</scope>
    <source>
        <strain evidence="2">CBS 958.72</strain>
    </source>
</reference>
<dbReference type="InterPro" id="IPR021851">
    <property type="entry name" value="DUF3455"/>
</dbReference>
<evidence type="ECO:0000313" key="2">
    <source>
        <dbReference type="EMBL" id="KAK3365632.1"/>
    </source>
</evidence>
<dbReference type="AlphaFoldDB" id="A0AAE0JX32"/>
<gene>
    <name evidence="2" type="ORF">B0T24DRAFT_393850</name>
</gene>
<accession>A0AAE0JX32</accession>
<organism evidence="2 3">
    <name type="scientific">Lasiosphaeria ovina</name>
    <dbReference type="NCBI Taxonomy" id="92902"/>
    <lineage>
        <taxon>Eukaryota</taxon>
        <taxon>Fungi</taxon>
        <taxon>Dikarya</taxon>
        <taxon>Ascomycota</taxon>
        <taxon>Pezizomycotina</taxon>
        <taxon>Sordariomycetes</taxon>
        <taxon>Sordariomycetidae</taxon>
        <taxon>Sordariales</taxon>
        <taxon>Lasiosphaeriaceae</taxon>
        <taxon>Lasiosphaeria</taxon>
    </lineage>
</organism>
<dbReference type="PANTHER" id="PTHR35567">
    <property type="entry name" value="MALATE DEHYDROGENASE (AFU_ORTHOLOGUE AFUA_2G13800)"/>
    <property type="match status" value="1"/>
</dbReference>